<name>A0A392TGP9_9FABA</name>
<dbReference type="EMBL" id="LXQA010579687">
    <property type="protein sequence ID" value="MCI60339.1"/>
    <property type="molecule type" value="Genomic_DNA"/>
</dbReference>
<evidence type="ECO:0000313" key="2">
    <source>
        <dbReference type="EMBL" id="MCI60339.1"/>
    </source>
</evidence>
<accession>A0A392TGP9</accession>
<proteinExistence type="predicted"/>
<feature type="non-terminal residue" evidence="2">
    <location>
        <position position="78"/>
    </location>
</feature>
<feature type="region of interest" description="Disordered" evidence="1">
    <location>
        <begin position="30"/>
        <end position="78"/>
    </location>
</feature>
<organism evidence="2 3">
    <name type="scientific">Trifolium medium</name>
    <dbReference type="NCBI Taxonomy" id="97028"/>
    <lineage>
        <taxon>Eukaryota</taxon>
        <taxon>Viridiplantae</taxon>
        <taxon>Streptophyta</taxon>
        <taxon>Embryophyta</taxon>
        <taxon>Tracheophyta</taxon>
        <taxon>Spermatophyta</taxon>
        <taxon>Magnoliopsida</taxon>
        <taxon>eudicotyledons</taxon>
        <taxon>Gunneridae</taxon>
        <taxon>Pentapetalae</taxon>
        <taxon>rosids</taxon>
        <taxon>fabids</taxon>
        <taxon>Fabales</taxon>
        <taxon>Fabaceae</taxon>
        <taxon>Papilionoideae</taxon>
        <taxon>50 kb inversion clade</taxon>
        <taxon>NPAAA clade</taxon>
        <taxon>Hologalegina</taxon>
        <taxon>IRL clade</taxon>
        <taxon>Trifolieae</taxon>
        <taxon>Trifolium</taxon>
    </lineage>
</organism>
<dbReference type="Proteomes" id="UP000265520">
    <property type="component" value="Unassembled WGS sequence"/>
</dbReference>
<keyword evidence="3" id="KW-1185">Reference proteome</keyword>
<sequence length="78" mass="8295">MSSIPLTTYDCFTVDLHPSIVHQWTNPTLQPLPDDLPSPSPLIPDPLSASPARQNNHSPTSSTTTTSSPPSVTTPDTS</sequence>
<reference evidence="2 3" key="1">
    <citation type="journal article" date="2018" name="Front. Plant Sci.">
        <title>Red Clover (Trifolium pratense) and Zigzag Clover (T. medium) - A Picture of Genomic Similarities and Differences.</title>
        <authorList>
            <person name="Dluhosova J."/>
            <person name="Istvanek J."/>
            <person name="Nedelnik J."/>
            <person name="Repkova J."/>
        </authorList>
    </citation>
    <scope>NUCLEOTIDE SEQUENCE [LARGE SCALE GENOMIC DNA]</scope>
    <source>
        <strain evidence="3">cv. 10/8</strain>
        <tissue evidence="2">Leaf</tissue>
    </source>
</reference>
<evidence type="ECO:0000313" key="3">
    <source>
        <dbReference type="Proteomes" id="UP000265520"/>
    </source>
</evidence>
<protein>
    <submittedName>
        <fullName evidence="2">Uncharacterized protein</fullName>
    </submittedName>
</protein>
<feature type="compositionally biased region" description="Pro residues" evidence="1">
    <location>
        <begin position="34"/>
        <end position="44"/>
    </location>
</feature>
<evidence type="ECO:0000256" key="1">
    <source>
        <dbReference type="SAM" id="MobiDB-lite"/>
    </source>
</evidence>
<feature type="compositionally biased region" description="Low complexity" evidence="1">
    <location>
        <begin position="58"/>
        <end position="78"/>
    </location>
</feature>
<dbReference type="AlphaFoldDB" id="A0A392TGP9"/>
<comment type="caution">
    <text evidence="2">The sequence shown here is derived from an EMBL/GenBank/DDBJ whole genome shotgun (WGS) entry which is preliminary data.</text>
</comment>